<accession>A0AAV8ZDJ4</accession>
<dbReference type="Proteomes" id="UP001162162">
    <property type="component" value="Unassembled WGS sequence"/>
</dbReference>
<dbReference type="EMBL" id="JAPWTK010000004">
    <property type="protein sequence ID" value="KAJ8961694.1"/>
    <property type="molecule type" value="Genomic_DNA"/>
</dbReference>
<sequence>MSLNQTTRYNSNCFSILPKSNKTFLTQESGTIDLPQKNYKVYNIGRTPVYVELIRGIRSEWQGAVDSCVVQPGETKIFNNKENAYYTTALKIYNNTTVRAIVHASTTNGVFPMVVPKEPGVFDSDYNKKLRELFTVGVKYTPYITKKFRGLADTFWPPNKPHVWKQIQTKLEPLLESTILYGIRESVDNYLSVLGVRINALTSAFEQRRRTAKLYMKIAMDMDGFDSKLRSDSTHQCQKNRNKFLLPLYSNFVLMKVTFCTLGIVFAKDLGLIPKDVGSVNTKLNDTIKGESGATKYIANLYEECTRIIYETCHPEDIYNSMMNTRSLIALQGLEYSRIWDNMARNPSTTGEKICNDVISYSTFFGRQTANLNREAIPEIMYPLLTLPFVEVKQNCIRFIDVFLWRRSPSGSPKIGGLRLLFGNGFVHTMGAVTEEVEKINLDEARIVKLEVTGTGAVDSCVFYMSDGRKFSIGTRAKDTLEEVFEMKDHHIVSLILCNDDATLGGQAANIAVAYRLNDDYE</sequence>
<protein>
    <submittedName>
        <fullName evidence="1">Uncharacterized protein</fullName>
    </submittedName>
</protein>
<gene>
    <name evidence="1" type="ORF">NQ318_021293</name>
</gene>
<dbReference type="AlphaFoldDB" id="A0AAV8ZDJ4"/>
<name>A0AAV8ZDJ4_9CUCU</name>
<dbReference type="SUPFAM" id="SSF56849">
    <property type="entry name" value="delta-Endotoxin (insectocide), N-terminal domain"/>
    <property type="match status" value="1"/>
</dbReference>
<comment type="caution">
    <text evidence="1">The sequence shown here is derived from an EMBL/GenBank/DDBJ whole genome shotgun (WGS) entry which is preliminary data.</text>
</comment>
<organism evidence="1 2">
    <name type="scientific">Aromia moschata</name>
    <dbReference type="NCBI Taxonomy" id="1265417"/>
    <lineage>
        <taxon>Eukaryota</taxon>
        <taxon>Metazoa</taxon>
        <taxon>Ecdysozoa</taxon>
        <taxon>Arthropoda</taxon>
        <taxon>Hexapoda</taxon>
        <taxon>Insecta</taxon>
        <taxon>Pterygota</taxon>
        <taxon>Neoptera</taxon>
        <taxon>Endopterygota</taxon>
        <taxon>Coleoptera</taxon>
        <taxon>Polyphaga</taxon>
        <taxon>Cucujiformia</taxon>
        <taxon>Chrysomeloidea</taxon>
        <taxon>Cerambycidae</taxon>
        <taxon>Cerambycinae</taxon>
        <taxon>Callichromatini</taxon>
        <taxon>Aromia</taxon>
    </lineage>
</organism>
<evidence type="ECO:0000313" key="1">
    <source>
        <dbReference type="EMBL" id="KAJ8961694.1"/>
    </source>
</evidence>
<proteinExistence type="predicted"/>
<keyword evidence="2" id="KW-1185">Reference proteome</keyword>
<dbReference type="Gene3D" id="1.20.190.10">
    <property type="entry name" value="Pesticidal crystal protein, N-terminal domain"/>
    <property type="match status" value="1"/>
</dbReference>
<dbReference type="GO" id="GO:0090729">
    <property type="term" value="F:toxin activity"/>
    <property type="evidence" value="ECO:0007669"/>
    <property type="project" value="InterPro"/>
</dbReference>
<reference evidence="1" key="1">
    <citation type="journal article" date="2023" name="Insect Mol. Biol.">
        <title>Genome sequencing provides insights into the evolution of gene families encoding plant cell wall-degrading enzymes in longhorned beetles.</title>
        <authorList>
            <person name="Shin N.R."/>
            <person name="Okamura Y."/>
            <person name="Kirsch R."/>
            <person name="Pauchet Y."/>
        </authorList>
    </citation>
    <scope>NUCLEOTIDE SEQUENCE</scope>
    <source>
        <strain evidence="1">AMC_N1</strain>
    </source>
</reference>
<evidence type="ECO:0000313" key="2">
    <source>
        <dbReference type="Proteomes" id="UP001162162"/>
    </source>
</evidence>
<dbReference type="InterPro" id="IPR036716">
    <property type="entry name" value="Pest_crys_N_sf"/>
</dbReference>